<feature type="non-terminal residue" evidence="1">
    <location>
        <position position="1"/>
    </location>
</feature>
<reference evidence="2" key="1">
    <citation type="journal article" date="2017" name="Appl. Environ. Microbiol.">
        <title>Genomic Analysis of Calderihabitans maritimus KKC1, a Thermophilic, Hydrogenogenic, Carboxydotrophic Bacterium Isolated from Marine Sediment.</title>
        <authorList>
            <person name="Omae K."/>
            <person name="Yoneda Y."/>
            <person name="Fukuyama Y."/>
            <person name="Yoshida T."/>
            <person name="Sako Y."/>
        </authorList>
    </citation>
    <scope>NUCLEOTIDE SEQUENCE [LARGE SCALE GENOMIC DNA]</scope>
    <source>
        <strain evidence="2">KKC1</strain>
    </source>
</reference>
<accession>A0A1Z5HUU7</accession>
<evidence type="ECO:0000313" key="1">
    <source>
        <dbReference type="EMBL" id="GAW93284.1"/>
    </source>
</evidence>
<organism evidence="1 2">
    <name type="scientific">Calderihabitans maritimus</name>
    <dbReference type="NCBI Taxonomy" id="1246530"/>
    <lineage>
        <taxon>Bacteria</taxon>
        <taxon>Bacillati</taxon>
        <taxon>Bacillota</taxon>
        <taxon>Clostridia</taxon>
        <taxon>Neomoorellales</taxon>
        <taxon>Calderihabitantaceae</taxon>
        <taxon>Calderihabitans</taxon>
    </lineage>
</organism>
<gene>
    <name evidence="1" type="ORF">KKC1_24210</name>
</gene>
<dbReference type="AlphaFoldDB" id="A0A1Z5HUU7"/>
<sequence>ASASPLRGENRWSCKRTVTCRACTGVSIRCSLGRRHPMPQLQWNS</sequence>
<dbReference type="EMBL" id="BDGJ01000125">
    <property type="protein sequence ID" value="GAW93284.1"/>
    <property type="molecule type" value="Genomic_DNA"/>
</dbReference>
<name>A0A1Z5HUU7_9FIRM</name>
<evidence type="ECO:0000313" key="2">
    <source>
        <dbReference type="Proteomes" id="UP000197032"/>
    </source>
</evidence>
<dbReference type="Proteomes" id="UP000197032">
    <property type="component" value="Unassembled WGS sequence"/>
</dbReference>
<proteinExistence type="predicted"/>
<protein>
    <submittedName>
        <fullName evidence="1">Parallel beta-helix repeat protein with two copies</fullName>
    </submittedName>
</protein>
<comment type="caution">
    <text evidence="1">The sequence shown here is derived from an EMBL/GenBank/DDBJ whole genome shotgun (WGS) entry which is preliminary data.</text>
</comment>
<keyword evidence="2" id="KW-1185">Reference proteome</keyword>